<proteinExistence type="predicted"/>
<dbReference type="Proteomes" id="UP001589798">
    <property type="component" value="Unassembled WGS sequence"/>
</dbReference>
<protein>
    <submittedName>
        <fullName evidence="2">Uncharacterized protein</fullName>
    </submittedName>
</protein>
<feature type="region of interest" description="Disordered" evidence="1">
    <location>
        <begin position="58"/>
        <end position="77"/>
    </location>
</feature>
<accession>A0ABV6CY57</accession>
<evidence type="ECO:0000313" key="2">
    <source>
        <dbReference type="EMBL" id="MFC0205328.1"/>
    </source>
</evidence>
<keyword evidence="3" id="KW-1185">Reference proteome</keyword>
<name>A0ABV6CY57_9SPHN</name>
<evidence type="ECO:0000313" key="3">
    <source>
        <dbReference type="Proteomes" id="UP001589798"/>
    </source>
</evidence>
<sequence length="133" mass="14646">MTKAPPRLPPDPRRKVRFREIARGIVAKDRHDRKYGYTVDTAGAIAQALERAYREGVRDGPTISTTVHEQPDTTGPLEWAMIPPDPGMPSGASACFFLAGKPMTRGMGIWSPRSPSAERRDGRWSCPGETGKK</sequence>
<gene>
    <name evidence="2" type="ORF">ACFFJC_13740</name>
</gene>
<evidence type="ECO:0000256" key="1">
    <source>
        <dbReference type="SAM" id="MobiDB-lite"/>
    </source>
</evidence>
<dbReference type="RefSeq" id="WP_379488065.1">
    <property type="nucleotide sequence ID" value="NZ_JBHLWK010000016.1"/>
</dbReference>
<dbReference type="EMBL" id="JBHLWK010000016">
    <property type="protein sequence ID" value="MFC0205328.1"/>
    <property type="molecule type" value="Genomic_DNA"/>
</dbReference>
<feature type="region of interest" description="Disordered" evidence="1">
    <location>
        <begin position="107"/>
        <end position="133"/>
    </location>
</feature>
<organism evidence="2 3">
    <name type="scientific">Novosphingobium soli</name>
    <dbReference type="NCBI Taxonomy" id="574956"/>
    <lineage>
        <taxon>Bacteria</taxon>
        <taxon>Pseudomonadati</taxon>
        <taxon>Pseudomonadota</taxon>
        <taxon>Alphaproteobacteria</taxon>
        <taxon>Sphingomonadales</taxon>
        <taxon>Sphingomonadaceae</taxon>
        <taxon>Novosphingobium</taxon>
    </lineage>
</organism>
<reference evidence="2 3" key="1">
    <citation type="submission" date="2024-09" db="EMBL/GenBank/DDBJ databases">
        <authorList>
            <person name="Sun Q."/>
            <person name="Mori K."/>
        </authorList>
    </citation>
    <scope>NUCLEOTIDE SEQUENCE [LARGE SCALE GENOMIC DNA]</scope>
    <source>
        <strain evidence="2 3">CCM 7706</strain>
    </source>
</reference>
<comment type="caution">
    <text evidence="2">The sequence shown here is derived from an EMBL/GenBank/DDBJ whole genome shotgun (WGS) entry which is preliminary data.</text>
</comment>